<keyword evidence="12" id="KW-0808">Transferase</keyword>
<keyword evidence="4" id="KW-0479">Metal-binding</keyword>
<dbReference type="GO" id="GO:0005524">
    <property type="term" value="F:ATP binding"/>
    <property type="evidence" value="ECO:0007669"/>
    <property type="project" value="InterPro"/>
</dbReference>
<dbReference type="InterPro" id="IPR008271">
    <property type="entry name" value="Ser/Thr_kinase_AS"/>
</dbReference>
<dbReference type="InterPro" id="IPR000719">
    <property type="entry name" value="Prot_kinase_dom"/>
</dbReference>
<dbReference type="Gene3D" id="1.10.510.10">
    <property type="entry name" value="Transferase(Phosphotransferase) domain 1"/>
    <property type="match status" value="1"/>
</dbReference>
<evidence type="ECO:0000256" key="6">
    <source>
        <dbReference type="ARBA" id="ARBA00023157"/>
    </source>
</evidence>
<evidence type="ECO:0000256" key="7">
    <source>
        <dbReference type="SAM" id="Coils"/>
    </source>
</evidence>
<dbReference type="SUPFAM" id="SSF56112">
    <property type="entry name" value="Protein kinase-like (PK-like)"/>
    <property type="match status" value="1"/>
</dbReference>
<evidence type="ECO:0000256" key="4">
    <source>
        <dbReference type="ARBA" id="ARBA00022723"/>
    </source>
</evidence>
<dbReference type="Gene3D" id="2.60.40.10">
    <property type="entry name" value="Immunoglobulins"/>
    <property type="match status" value="3"/>
</dbReference>
<keyword evidence="3" id="KW-0597">Phosphoprotein</keyword>
<feature type="region of interest" description="Disordered" evidence="8">
    <location>
        <begin position="614"/>
        <end position="689"/>
    </location>
</feature>
<evidence type="ECO:0000256" key="3">
    <source>
        <dbReference type="ARBA" id="ARBA00022553"/>
    </source>
</evidence>
<evidence type="ECO:0000313" key="12">
    <source>
        <dbReference type="EMBL" id="KAF5896482.1"/>
    </source>
</evidence>
<dbReference type="InterPro" id="IPR013162">
    <property type="entry name" value="CD80_C2-set"/>
</dbReference>
<comment type="cofactor">
    <cofactor evidence="1">
        <name>Mg(2+)</name>
        <dbReference type="ChEBI" id="CHEBI:18420"/>
    </cofactor>
</comment>
<evidence type="ECO:0000259" key="11">
    <source>
        <dbReference type="PROSITE" id="PS50835"/>
    </source>
</evidence>
<organism evidence="12 13">
    <name type="scientific">Clarias magur</name>
    <name type="common">Asian catfish</name>
    <name type="synonym">Macropteronotus magur</name>
    <dbReference type="NCBI Taxonomy" id="1594786"/>
    <lineage>
        <taxon>Eukaryota</taxon>
        <taxon>Metazoa</taxon>
        <taxon>Chordata</taxon>
        <taxon>Craniata</taxon>
        <taxon>Vertebrata</taxon>
        <taxon>Euteleostomi</taxon>
        <taxon>Actinopterygii</taxon>
        <taxon>Neopterygii</taxon>
        <taxon>Teleostei</taxon>
        <taxon>Ostariophysi</taxon>
        <taxon>Siluriformes</taxon>
        <taxon>Clariidae</taxon>
        <taxon>Clarias</taxon>
    </lineage>
</organism>
<dbReference type="SMART" id="SM00220">
    <property type="entry name" value="S_TKc"/>
    <property type="match status" value="1"/>
</dbReference>
<dbReference type="InterPro" id="IPR057380">
    <property type="entry name" value="UBA_SIK1/2/3"/>
</dbReference>
<keyword evidence="9" id="KW-1133">Transmembrane helix</keyword>
<dbReference type="OrthoDB" id="10045473at2759"/>
<evidence type="ECO:0000256" key="9">
    <source>
        <dbReference type="SAM" id="Phobius"/>
    </source>
</evidence>
<reference evidence="12" key="1">
    <citation type="submission" date="2020-07" db="EMBL/GenBank/DDBJ databases">
        <title>Clarias magur genome sequencing, assembly and annotation.</title>
        <authorList>
            <person name="Kushwaha B."/>
            <person name="Kumar R."/>
            <person name="Das P."/>
            <person name="Joshi C.G."/>
            <person name="Kumar D."/>
            <person name="Nagpure N.S."/>
            <person name="Pandey M."/>
            <person name="Agarwal S."/>
            <person name="Srivastava S."/>
            <person name="Singh M."/>
            <person name="Sahoo L."/>
            <person name="Jayasankar P."/>
            <person name="Meher P.K."/>
            <person name="Koringa P.G."/>
            <person name="Iquebal M.A."/>
            <person name="Das S.P."/>
            <person name="Bit A."/>
            <person name="Patnaik S."/>
            <person name="Patel N."/>
            <person name="Shah T.M."/>
            <person name="Hinsu A."/>
            <person name="Jena J.K."/>
        </authorList>
    </citation>
    <scope>NUCLEOTIDE SEQUENCE</scope>
    <source>
        <strain evidence="12">CIFAMagur01</strain>
        <tissue evidence="12">Testis</tissue>
    </source>
</reference>
<dbReference type="InterPro" id="IPR042864">
    <property type="entry name" value="TMEM25"/>
</dbReference>
<feature type="coiled-coil region" evidence="7">
    <location>
        <begin position="539"/>
        <end position="566"/>
    </location>
</feature>
<feature type="region of interest" description="Disordered" evidence="8">
    <location>
        <begin position="1088"/>
        <end position="1111"/>
    </location>
</feature>
<feature type="compositionally biased region" description="Acidic residues" evidence="8">
    <location>
        <begin position="492"/>
        <end position="503"/>
    </location>
</feature>
<dbReference type="EMBL" id="QNUK01000274">
    <property type="protein sequence ID" value="KAF5896482.1"/>
    <property type="molecule type" value="Genomic_DNA"/>
</dbReference>
<feature type="compositionally biased region" description="Basic and acidic residues" evidence="8">
    <location>
        <begin position="1028"/>
        <end position="1049"/>
    </location>
</feature>
<dbReference type="FunFam" id="1.10.510.10:FF:000156">
    <property type="entry name" value="Serine/threonine-protein kinase SIK3 homolog"/>
    <property type="match status" value="1"/>
</dbReference>
<feature type="region of interest" description="Disordered" evidence="8">
    <location>
        <begin position="961"/>
        <end position="980"/>
    </location>
</feature>
<comment type="similarity">
    <text evidence="2">Belongs to the protein kinase superfamily. CAMK Ser/Thr protein kinase family. SNF1 subfamily.</text>
</comment>
<dbReference type="PROSITE" id="PS50835">
    <property type="entry name" value="IG_LIKE"/>
    <property type="match status" value="1"/>
</dbReference>
<feature type="region of interest" description="Disordered" evidence="8">
    <location>
        <begin position="1023"/>
        <end position="1049"/>
    </location>
</feature>
<dbReference type="Proteomes" id="UP000727407">
    <property type="component" value="Unassembled WGS sequence"/>
</dbReference>
<dbReference type="Pfam" id="PF00069">
    <property type="entry name" value="Pkinase"/>
    <property type="match status" value="1"/>
</dbReference>
<feature type="domain" description="Ig-like" evidence="11">
    <location>
        <begin position="1043"/>
        <end position="1149"/>
    </location>
</feature>
<keyword evidence="7" id="KW-0175">Coiled coil</keyword>
<evidence type="ECO:0000259" key="10">
    <source>
        <dbReference type="PROSITE" id="PS50011"/>
    </source>
</evidence>
<feature type="transmembrane region" description="Helical" evidence="9">
    <location>
        <begin position="1394"/>
        <end position="1410"/>
    </location>
</feature>
<gene>
    <name evidence="12" type="ORF">DAT39_013809</name>
</gene>
<dbReference type="InterPro" id="IPR036179">
    <property type="entry name" value="Ig-like_dom_sf"/>
</dbReference>
<feature type="non-terminal residue" evidence="12">
    <location>
        <position position="1"/>
    </location>
</feature>
<dbReference type="InterPro" id="IPR011009">
    <property type="entry name" value="Kinase-like_dom_sf"/>
</dbReference>
<feature type="non-terminal residue" evidence="12">
    <location>
        <position position="1540"/>
    </location>
</feature>
<evidence type="ECO:0000313" key="13">
    <source>
        <dbReference type="Proteomes" id="UP000727407"/>
    </source>
</evidence>
<dbReference type="GO" id="GO:0090394">
    <property type="term" value="P:negative regulation of excitatory postsynaptic potential"/>
    <property type="evidence" value="ECO:0007669"/>
    <property type="project" value="TreeGrafter"/>
</dbReference>
<name>A0A8J4UJV0_CLAMG</name>
<dbReference type="InterPro" id="IPR007110">
    <property type="entry name" value="Ig-like_dom"/>
</dbReference>
<evidence type="ECO:0000256" key="1">
    <source>
        <dbReference type="ARBA" id="ARBA00001946"/>
    </source>
</evidence>
<dbReference type="Pfam" id="PF08205">
    <property type="entry name" value="C2-set_2"/>
    <property type="match status" value="1"/>
</dbReference>
<dbReference type="PANTHER" id="PTHR47224:SF1">
    <property type="entry name" value="TRANSMEMBRANE PROTEIN 25"/>
    <property type="match status" value="1"/>
</dbReference>
<evidence type="ECO:0000256" key="8">
    <source>
        <dbReference type="SAM" id="MobiDB-lite"/>
    </source>
</evidence>
<dbReference type="PROSITE" id="PS00108">
    <property type="entry name" value="PROTEIN_KINASE_ST"/>
    <property type="match status" value="1"/>
</dbReference>
<keyword evidence="5" id="KW-0460">Magnesium</keyword>
<keyword evidence="9" id="KW-0812">Transmembrane</keyword>
<dbReference type="GO" id="GO:0046872">
    <property type="term" value="F:metal ion binding"/>
    <property type="evidence" value="ECO:0007669"/>
    <property type="project" value="UniProtKB-KW"/>
</dbReference>
<comment type="caution">
    <text evidence="12">The sequence shown here is derived from an EMBL/GenBank/DDBJ whole genome shotgun (WGS) entry which is preliminary data.</text>
</comment>
<dbReference type="InterPro" id="IPR013783">
    <property type="entry name" value="Ig-like_fold"/>
</dbReference>
<feature type="region of interest" description="Disordered" evidence="8">
    <location>
        <begin position="855"/>
        <end position="912"/>
    </location>
</feature>
<keyword evidence="13" id="KW-1185">Reference proteome</keyword>
<feature type="region of interest" description="Disordered" evidence="8">
    <location>
        <begin position="489"/>
        <end position="510"/>
    </location>
</feature>
<dbReference type="InterPro" id="IPR032052">
    <property type="entry name" value="Ig_4"/>
</dbReference>
<proteinExistence type="inferred from homology"/>
<feature type="compositionally biased region" description="Pro residues" evidence="8">
    <location>
        <begin position="678"/>
        <end position="687"/>
    </location>
</feature>
<sequence>VAIKIVDKTQLDDDNLKKIFREVQIMKMLRHPHIIRLYQVMETERMIYLVTEYASGGEIFDHLVAHGRMAEKDARRKFKQIVAAVHFCHCRNIVHRDLKAENLLLDHNLNIKIADFGFSNRFSRGQLLKTWCGSPPYAAPELFEGKEYDGPKVDIWSLGVVLYVLVCGALPFDGSTLQNLRARVLSGKFRIPFFMSTDCEYLIRHMLVLEPSRRLTMEQICKNKWMRQGDPDPDFDRLIAECEQVKTERETELINEQVLMAMSEMELDRERTLQSLHTDAYDHYSAIYSLLLDRLKRHKTLRVAPPATPRPIGYPLNAVQDQANAVSMTVPHVQLINPENQIVEPEGTMALDSDEGEEPSPEAMARYLSMRRHTVGVPDPRTEMMQEELKLPPGFVRAPPQAPFPPQPPTITHIPTFMPTQSLQPTQQLEYKEQSLLQPPTLQLLNGMGPLGRRASDGGANIQLHAQQMLKRPRGQSPLVTSPHPITAVAPVDEEGSDGEPDPEAVQRSSYKDCNTLHLPMERFSPVRRFSDGAATIQAFKAQLEIKQLKQECEQLQKMYAAPQDEKLLEHTQQQHVLYQQEQQILHQQIQALSLGHGENQPSLLTHQLQRLRIQPSSPPPTHPSNHLFNPANQSPPPGSQGMMPAHGGPFQHTPDLYQSSGGSPPPSALPCMTMASQPPPPQPPCPAHALAQQQQPVTIQVQEVELGGGAQRQSFLTTPCHRVLGKQLSADNAETHSRSLGRFHCSTSAYEHAQFNAHVGAGTYNPYAQAASLKVPGLDGYPGYGSPSALQQALLSPTPLEYRVAHQQQQQQQHQHHVTPVLQGLLSPRHSLTGHADPRLTPHDLANLLKRARPAMPTNNNNNPQPPPPPEYTDNLLLSQDYSDNLLMLEPTQPPPASQAPPQTHYHHHHLLQIQTPPSECQAPPLAHSESMEEDDVATAYHDGLLAKVATTTASRVAMEADPRPGQGDAYRPRGSLQRHHTIQTTDDAFDQAEMSGMSLLAGKALSSARMSDILSQTTLVGSQQLHQREESGHARALDPTPKIDGRQHSEVTVQENITHSFNCQSEGWSPQAPPLLTWYLNGERQSEVSGSRGPGRLVMTSPNDKGTMKYSAERNSTFTLRPRKWDRELVCAASNPDGRESYNATVVLNVQFQPEILRVNAHYSETSDPGISLVLFALVRSNPPATITWVDQSGQLVTNTTDFLILDSRSYPWLANHSLQVMLSSLSGNVSLSANNSIGSAHTNLTLTDFLQSRVEVPMLGIVTGGVAGFVTLLILTLMVLCLLHKDKTKIIEEPVAIPMTQECNRSDKVQANGVYLPRENMSLPSNVALNDHSALCKGRLPNSKQNTLTRKTKEEEEEEDLSLAYAARGFARYPMVGYIYKLFRSLSKMKWSSLVFLFTCLLMQKLVSGQDISASKTPDGVVLTCTGGTWKDENSDKPENRDKLSLEYKDEDSDTYTCELKNKNELQITVKFRTCDNCIELDAPSLSAIIVGNLVATFLIACAVYSITRQPKGRNFSGNKASDKVNLLTNGEGDTYQ</sequence>
<keyword evidence="6" id="KW-1015">Disulfide bond</keyword>
<accession>A0A8J4UJV0</accession>
<dbReference type="PANTHER" id="PTHR47224">
    <property type="entry name" value="TRANSMEMBRANE PROTEIN 25"/>
    <property type="match status" value="1"/>
</dbReference>
<dbReference type="SUPFAM" id="SSF48726">
    <property type="entry name" value="Immunoglobulin"/>
    <property type="match status" value="1"/>
</dbReference>
<dbReference type="Pfam" id="PF16680">
    <property type="entry name" value="Ig_4"/>
    <property type="match status" value="1"/>
</dbReference>
<feature type="domain" description="Protein kinase" evidence="10">
    <location>
        <begin position="1"/>
        <end position="226"/>
    </location>
</feature>
<evidence type="ECO:0000256" key="5">
    <source>
        <dbReference type="ARBA" id="ARBA00022842"/>
    </source>
</evidence>
<keyword evidence="12" id="KW-0418">Kinase</keyword>
<feature type="transmembrane region" description="Helical" evidence="9">
    <location>
        <begin position="1489"/>
        <end position="1510"/>
    </location>
</feature>
<dbReference type="PROSITE" id="PS50011">
    <property type="entry name" value="PROTEIN_KINASE_DOM"/>
    <property type="match status" value="1"/>
</dbReference>
<evidence type="ECO:0000256" key="2">
    <source>
        <dbReference type="ARBA" id="ARBA00006234"/>
    </source>
</evidence>
<protein>
    <submittedName>
        <fullName evidence="12">Serine/threonine-protein kinase SIK3 isoform X3</fullName>
    </submittedName>
</protein>
<feature type="transmembrane region" description="Helical" evidence="9">
    <location>
        <begin position="1261"/>
        <end position="1286"/>
    </location>
</feature>
<keyword evidence="9" id="KW-0472">Membrane</keyword>
<dbReference type="GO" id="GO:0004672">
    <property type="term" value="F:protein kinase activity"/>
    <property type="evidence" value="ECO:0007669"/>
    <property type="project" value="InterPro"/>
</dbReference>
<dbReference type="Pfam" id="PF23312">
    <property type="entry name" value="UBA_SIK3"/>
    <property type="match status" value="1"/>
</dbReference>